<dbReference type="AlphaFoldDB" id="A0A8H7PSJ4"/>
<evidence type="ECO:0000256" key="1">
    <source>
        <dbReference type="ARBA" id="ARBA00004123"/>
    </source>
</evidence>
<dbReference type="SMART" id="SM00451">
    <property type="entry name" value="ZnF_U1"/>
    <property type="match status" value="1"/>
</dbReference>
<dbReference type="GO" id="GO:0005634">
    <property type="term" value="C:nucleus"/>
    <property type="evidence" value="ECO:0007669"/>
    <property type="project" value="UniProtKB-SubCell"/>
</dbReference>
<dbReference type="PANTHER" id="PTHR46095:SF1">
    <property type="entry name" value="ZINC FINGER PROTEIN 593"/>
    <property type="match status" value="1"/>
</dbReference>
<evidence type="ECO:0000256" key="5">
    <source>
        <dbReference type="ARBA" id="ARBA00022723"/>
    </source>
</evidence>
<keyword evidence="14" id="KW-1185">Reference proteome</keyword>
<keyword evidence="3" id="KW-0963">Cytoplasm</keyword>
<dbReference type="FunFam" id="3.30.160.60:FF:000299">
    <property type="entry name" value="Zinc finger protein 593"/>
    <property type="match status" value="1"/>
</dbReference>
<dbReference type="PANTHER" id="PTHR46095">
    <property type="entry name" value="ZINC FINGER PROTEIN 593"/>
    <property type="match status" value="1"/>
</dbReference>
<reference evidence="13" key="1">
    <citation type="submission" date="2020-12" db="EMBL/GenBank/DDBJ databases">
        <title>Metabolic potential, ecology and presence of endohyphal bacteria is reflected in genomic diversity of Mucoromycotina.</title>
        <authorList>
            <person name="Muszewska A."/>
            <person name="Okrasinska A."/>
            <person name="Steczkiewicz K."/>
            <person name="Drgas O."/>
            <person name="Orlowska M."/>
            <person name="Perlinska-Lenart U."/>
            <person name="Aleksandrzak-Piekarczyk T."/>
            <person name="Szatraj K."/>
            <person name="Zielenkiewicz U."/>
            <person name="Pilsyk S."/>
            <person name="Malc E."/>
            <person name="Mieczkowski P."/>
            <person name="Kruszewska J.S."/>
            <person name="Biernat P."/>
            <person name="Pawlowska J."/>
        </authorList>
    </citation>
    <scope>NUCLEOTIDE SEQUENCE</scope>
    <source>
        <strain evidence="13">WA0000067209</strain>
    </source>
</reference>
<evidence type="ECO:0000313" key="14">
    <source>
        <dbReference type="Proteomes" id="UP000654370"/>
    </source>
</evidence>
<evidence type="ECO:0000256" key="3">
    <source>
        <dbReference type="ARBA" id="ARBA00022490"/>
    </source>
</evidence>
<dbReference type="OrthoDB" id="24683at2759"/>
<dbReference type="GO" id="GO:0008270">
    <property type="term" value="F:zinc ion binding"/>
    <property type="evidence" value="ECO:0007669"/>
    <property type="project" value="UniProtKB-KW"/>
</dbReference>
<dbReference type="Proteomes" id="UP000654370">
    <property type="component" value="Unassembled WGS sequence"/>
</dbReference>
<evidence type="ECO:0000256" key="7">
    <source>
        <dbReference type="ARBA" id="ARBA00022833"/>
    </source>
</evidence>
<feature type="compositionally biased region" description="Basic and acidic residues" evidence="11">
    <location>
        <begin position="89"/>
        <end position="101"/>
    </location>
</feature>
<protein>
    <recommendedName>
        <fullName evidence="12">C2H2-type domain-containing protein</fullName>
    </recommendedName>
</protein>
<comment type="caution">
    <text evidence="13">The sequence shown here is derived from an EMBL/GenBank/DDBJ whole genome shotgun (WGS) entry which is preliminary data.</text>
</comment>
<feature type="region of interest" description="Disordered" evidence="11">
    <location>
        <begin position="76"/>
        <end position="130"/>
    </location>
</feature>
<dbReference type="SUPFAM" id="SSF57667">
    <property type="entry name" value="beta-beta-alpha zinc fingers"/>
    <property type="match status" value="1"/>
</dbReference>
<evidence type="ECO:0000259" key="12">
    <source>
        <dbReference type="PROSITE" id="PS50157"/>
    </source>
</evidence>
<gene>
    <name evidence="13" type="ORF">INT43_001948</name>
</gene>
<dbReference type="Gene3D" id="3.30.160.60">
    <property type="entry name" value="Classic Zinc Finger"/>
    <property type="match status" value="1"/>
</dbReference>
<evidence type="ECO:0000256" key="6">
    <source>
        <dbReference type="ARBA" id="ARBA00022771"/>
    </source>
</evidence>
<name>A0A8H7PSJ4_MORIS</name>
<evidence type="ECO:0000256" key="8">
    <source>
        <dbReference type="ARBA" id="ARBA00023242"/>
    </source>
</evidence>
<dbReference type="EMBL" id="JAEPQZ010000007">
    <property type="protein sequence ID" value="KAG2179098.1"/>
    <property type="molecule type" value="Genomic_DNA"/>
</dbReference>
<keyword evidence="5" id="KW-0479">Metal-binding</keyword>
<organism evidence="13 14">
    <name type="scientific">Mortierella isabellina</name>
    <name type="common">Filamentous fungus</name>
    <name type="synonym">Umbelopsis isabellina</name>
    <dbReference type="NCBI Taxonomy" id="91625"/>
    <lineage>
        <taxon>Eukaryota</taxon>
        <taxon>Fungi</taxon>
        <taxon>Fungi incertae sedis</taxon>
        <taxon>Mucoromycota</taxon>
        <taxon>Mucoromycotina</taxon>
        <taxon>Umbelopsidomycetes</taxon>
        <taxon>Umbelopsidales</taxon>
        <taxon>Umbelopsidaceae</taxon>
        <taxon>Umbelopsis</taxon>
    </lineage>
</organism>
<dbReference type="PROSITE" id="PS50157">
    <property type="entry name" value="ZINC_FINGER_C2H2_2"/>
    <property type="match status" value="1"/>
</dbReference>
<evidence type="ECO:0000256" key="9">
    <source>
        <dbReference type="ARBA" id="ARBA00038064"/>
    </source>
</evidence>
<accession>A0A8H7PSJ4</accession>
<dbReference type="InterPro" id="IPR003604">
    <property type="entry name" value="Matrin/U1-like-C_Znf_C2H2"/>
</dbReference>
<dbReference type="InterPro" id="IPR013087">
    <property type="entry name" value="Znf_C2H2_type"/>
</dbReference>
<evidence type="ECO:0000256" key="11">
    <source>
        <dbReference type="SAM" id="MobiDB-lite"/>
    </source>
</evidence>
<proteinExistence type="inferred from homology"/>
<keyword evidence="8" id="KW-0539">Nucleus</keyword>
<keyword evidence="6 10" id="KW-0863">Zinc-finger</keyword>
<evidence type="ECO:0000256" key="4">
    <source>
        <dbReference type="ARBA" id="ARBA00022517"/>
    </source>
</evidence>
<keyword evidence="7" id="KW-0862">Zinc</keyword>
<evidence type="ECO:0000256" key="10">
    <source>
        <dbReference type="PROSITE-ProRule" id="PRU00042"/>
    </source>
</evidence>
<comment type="subcellular location">
    <subcellularLocation>
        <location evidence="2">Cytoplasm</location>
    </subcellularLocation>
    <subcellularLocation>
        <location evidence="1">Nucleus</location>
    </subcellularLocation>
</comment>
<dbReference type="InterPro" id="IPR036236">
    <property type="entry name" value="Znf_C2H2_sf"/>
</dbReference>
<keyword evidence="4" id="KW-0690">Ribosome biogenesis</keyword>
<dbReference type="GO" id="GO:0042254">
    <property type="term" value="P:ribosome biogenesis"/>
    <property type="evidence" value="ECO:0007669"/>
    <property type="project" value="UniProtKB-KW"/>
</dbReference>
<comment type="similarity">
    <text evidence="9">Belongs to the ZNF593/BUD20 C2H2-type zinc-finger protein family.</text>
</comment>
<dbReference type="InterPro" id="IPR022755">
    <property type="entry name" value="Znf_C2H2_jaz"/>
</dbReference>
<dbReference type="PROSITE" id="PS00028">
    <property type="entry name" value="ZINC_FINGER_C2H2_1"/>
    <property type="match status" value="1"/>
</dbReference>
<dbReference type="GO" id="GO:0003676">
    <property type="term" value="F:nucleic acid binding"/>
    <property type="evidence" value="ECO:0007669"/>
    <property type="project" value="InterPro"/>
</dbReference>
<feature type="domain" description="C2H2-type" evidence="12">
    <location>
        <begin position="59"/>
        <end position="88"/>
    </location>
</feature>
<evidence type="ECO:0000313" key="13">
    <source>
        <dbReference type="EMBL" id="KAG2179098.1"/>
    </source>
</evidence>
<dbReference type="InterPro" id="IPR051879">
    <property type="entry name" value="C2H2-ZF_Maturation_Protein"/>
</dbReference>
<sequence>MGRLRRSRTHHGIRDNSRKFRTRAYTKDLDQIHDDLKGENFAKLKSQPIDADKTGLGQHYCVHCARYFPNDDQLQQHEKTKLHKRRVKKTLEEPYTQKEADAAAGMGAADNGKRGGSSHQSRNAEDVKMQ</sequence>
<dbReference type="GO" id="GO:0005737">
    <property type="term" value="C:cytoplasm"/>
    <property type="evidence" value="ECO:0007669"/>
    <property type="project" value="UniProtKB-SubCell"/>
</dbReference>
<dbReference type="GO" id="GO:0043021">
    <property type="term" value="F:ribonucleoprotein complex binding"/>
    <property type="evidence" value="ECO:0007669"/>
    <property type="project" value="UniProtKB-ARBA"/>
</dbReference>
<evidence type="ECO:0000256" key="2">
    <source>
        <dbReference type="ARBA" id="ARBA00004496"/>
    </source>
</evidence>
<dbReference type="Pfam" id="PF12171">
    <property type="entry name" value="zf-C2H2_jaz"/>
    <property type="match status" value="1"/>
</dbReference>